<feature type="binding site" evidence="7">
    <location>
        <position position="106"/>
    </location>
    <ligand>
        <name>Zn(2+)</name>
        <dbReference type="ChEBI" id="CHEBI:29105"/>
    </ligand>
</feature>
<feature type="binding site" evidence="7">
    <location>
        <position position="126"/>
    </location>
    <ligand>
        <name>Zn(2+)</name>
        <dbReference type="ChEBI" id="CHEBI:29105"/>
    </ligand>
</feature>
<dbReference type="SUPFAM" id="SSF48163">
    <property type="entry name" value="An anticodon-binding domain of class I aminoacyl-tRNA synthetases"/>
    <property type="match status" value="1"/>
</dbReference>
<dbReference type="PANTHER" id="PTHR43311">
    <property type="entry name" value="GLUTAMATE--TRNA LIGASE"/>
    <property type="match status" value="1"/>
</dbReference>
<feature type="binding site" evidence="7">
    <location>
        <position position="104"/>
    </location>
    <ligand>
        <name>Zn(2+)</name>
        <dbReference type="ChEBI" id="CHEBI:29105"/>
    </ligand>
</feature>
<dbReference type="PROSITE" id="PS00178">
    <property type="entry name" value="AA_TRNA_LIGASE_I"/>
    <property type="match status" value="1"/>
</dbReference>
<keyword evidence="3 7" id="KW-0547">Nucleotide-binding</keyword>
<dbReference type="InterPro" id="IPR020751">
    <property type="entry name" value="aa-tRNA-synth_I_codon-bd_sub2"/>
</dbReference>
<dbReference type="SUPFAM" id="SSF52374">
    <property type="entry name" value="Nucleotidylyl transferase"/>
    <property type="match status" value="1"/>
</dbReference>
<dbReference type="InterPro" id="IPR045462">
    <property type="entry name" value="aa-tRNA-synth_I_cd-bd"/>
</dbReference>
<sequence>MLKFKQMADVRTRFAPSPTGSMHIGNLRTAFYAYALAKHNNGKFILRIEDTDKKREAEGGVEEIKSLLNIFALSWDEFYIQSERLGIYKKAAEKLVSEGHAFYCQCEGKNAKKEGFSTNLRDECRDKGLTSGAIKLKVPDNEVVSFHDFVLKEDVTWHTPVVFDATLLKSDGYPTYHLAVVVDDNDMKISHVLRGHDWLPSTPIHLLVYRFLGFKVPEIGHLTDILDPEGGKLSKRKGSSSVKKLLSEGYLPEAIFNFVILAGWAPKDNQEFFDVKSFVEKFDIKGFQKSNPIFNQEKLDWFNGHYIRNKSESDLVSMIYDFYKGKYDKDLLRSKLPLFRDRIKKFSEIESFAGPLVNPSVHPEPLKVTTNYLNNISNATISQVENIKDWTQGNVNQALGTAQLQSGSAVGDFYMDMRGTIFGNTGTPPVNDSIYELGKDWTIVQLRKGQEKHSK</sequence>
<feature type="binding site" evidence="7">
    <location>
        <position position="235"/>
    </location>
    <ligand>
        <name>ATP</name>
        <dbReference type="ChEBI" id="CHEBI:30616"/>
    </ligand>
</feature>
<dbReference type="GO" id="GO:0005524">
    <property type="term" value="F:ATP binding"/>
    <property type="evidence" value="ECO:0007669"/>
    <property type="project" value="UniProtKB-UniRule"/>
</dbReference>
<keyword evidence="7" id="KW-0862">Zinc</keyword>
<dbReference type="InterPro" id="IPR020058">
    <property type="entry name" value="Glu/Gln-tRNA-synth_Ib_cat-dom"/>
</dbReference>
<evidence type="ECO:0000256" key="5">
    <source>
        <dbReference type="ARBA" id="ARBA00022917"/>
    </source>
</evidence>
<dbReference type="GO" id="GO:0005737">
    <property type="term" value="C:cytoplasm"/>
    <property type="evidence" value="ECO:0007669"/>
    <property type="project" value="UniProtKB-SubCell"/>
</dbReference>
<organism evidence="10 11">
    <name type="scientific">Candidatus Woesebacteria bacterium RIFCSPHIGHO2_01_FULL_44_21</name>
    <dbReference type="NCBI Taxonomy" id="1802503"/>
    <lineage>
        <taxon>Bacteria</taxon>
        <taxon>Candidatus Woeseibacteriota</taxon>
    </lineage>
</organism>
<dbReference type="InterPro" id="IPR008925">
    <property type="entry name" value="aa_tRNA-synth_I_cd-bd_sf"/>
</dbReference>
<dbReference type="PANTHER" id="PTHR43311:SF2">
    <property type="entry name" value="GLUTAMATE--TRNA LIGASE, MITOCHONDRIAL-RELATED"/>
    <property type="match status" value="1"/>
</dbReference>
<dbReference type="GO" id="GO:0008270">
    <property type="term" value="F:zinc ion binding"/>
    <property type="evidence" value="ECO:0007669"/>
    <property type="project" value="UniProtKB-UniRule"/>
</dbReference>
<reference evidence="10 11" key="1">
    <citation type="journal article" date="2016" name="Nat. Commun.">
        <title>Thousands of microbial genomes shed light on interconnected biogeochemical processes in an aquifer system.</title>
        <authorList>
            <person name="Anantharaman K."/>
            <person name="Brown C.T."/>
            <person name="Hug L.A."/>
            <person name="Sharon I."/>
            <person name="Castelle C.J."/>
            <person name="Probst A.J."/>
            <person name="Thomas B.C."/>
            <person name="Singh A."/>
            <person name="Wilkins M.J."/>
            <person name="Karaoz U."/>
            <person name="Brodie E.L."/>
            <person name="Williams K.H."/>
            <person name="Hubbard S.S."/>
            <person name="Banfield J.F."/>
        </authorList>
    </citation>
    <scope>NUCLEOTIDE SEQUENCE [LARGE SCALE GENOMIC DNA]</scope>
</reference>
<evidence type="ECO:0000256" key="7">
    <source>
        <dbReference type="HAMAP-Rule" id="MF_00022"/>
    </source>
</evidence>
<comment type="cofactor">
    <cofactor evidence="7">
        <name>Zn(2+)</name>
        <dbReference type="ChEBI" id="CHEBI:29105"/>
    </cofactor>
    <text evidence="7">Binds 1 zinc ion per subunit.</text>
</comment>
<dbReference type="Pfam" id="PF00749">
    <property type="entry name" value="tRNA-synt_1c"/>
    <property type="match status" value="1"/>
</dbReference>
<evidence type="ECO:0000313" key="11">
    <source>
        <dbReference type="Proteomes" id="UP000178870"/>
    </source>
</evidence>
<dbReference type="HAMAP" id="MF_00022">
    <property type="entry name" value="Glu_tRNA_synth_type1"/>
    <property type="match status" value="1"/>
</dbReference>
<gene>
    <name evidence="7" type="primary">gltX</name>
    <name evidence="10" type="ORF">A2803_02275</name>
</gene>
<evidence type="ECO:0000259" key="8">
    <source>
        <dbReference type="Pfam" id="PF00749"/>
    </source>
</evidence>
<evidence type="ECO:0000256" key="1">
    <source>
        <dbReference type="ARBA" id="ARBA00007894"/>
    </source>
</evidence>
<keyword evidence="5 7" id="KW-0648">Protein biosynthesis</keyword>
<comment type="subcellular location">
    <subcellularLocation>
        <location evidence="7">Cytoplasm</location>
    </subcellularLocation>
</comment>
<dbReference type="GO" id="GO:0000049">
    <property type="term" value="F:tRNA binding"/>
    <property type="evidence" value="ECO:0007669"/>
    <property type="project" value="InterPro"/>
</dbReference>
<feature type="domain" description="Glutamyl/glutaminyl-tRNA synthetase class Ib catalytic" evidence="8">
    <location>
        <begin position="10"/>
        <end position="301"/>
    </location>
</feature>
<dbReference type="EMBL" id="MGGP01000024">
    <property type="protein sequence ID" value="OGM31539.1"/>
    <property type="molecule type" value="Genomic_DNA"/>
</dbReference>
<dbReference type="Gene3D" id="3.40.50.620">
    <property type="entry name" value="HUPs"/>
    <property type="match status" value="1"/>
</dbReference>
<dbReference type="PRINTS" id="PR00987">
    <property type="entry name" value="TRNASYNTHGLU"/>
</dbReference>
<evidence type="ECO:0000256" key="6">
    <source>
        <dbReference type="ARBA" id="ARBA00023146"/>
    </source>
</evidence>
<dbReference type="Proteomes" id="UP000178870">
    <property type="component" value="Unassembled WGS sequence"/>
</dbReference>
<comment type="similarity">
    <text evidence="1 7">Belongs to the class-I aminoacyl-tRNA synthetase family. Glutamate--tRNA ligase type 1 subfamily.</text>
</comment>
<dbReference type="InterPro" id="IPR000924">
    <property type="entry name" value="Glu/Gln-tRNA-synth"/>
</dbReference>
<feature type="domain" description="Aminoacyl-tRNA synthetase class I anticodon-binding" evidence="9">
    <location>
        <begin position="318"/>
        <end position="448"/>
    </location>
</feature>
<dbReference type="InterPro" id="IPR001412">
    <property type="entry name" value="aa-tRNA-synth_I_CS"/>
</dbReference>
<dbReference type="Pfam" id="PF19269">
    <property type="entry name" value="Anticodon_2"/>
    <property type="match status" value="1"/>
</dbReference>
<comment type="caution">
    <text evidence="10">The sequence shown here is derived from an EMBL/GenBank/DDBJ whole genome shotgun (WGS) entry which is preliminary data.</text>
</comment>
<protein>
    <recommendedName>
        <fullName evidence="7">Glutamate--tRNA ligase</fullName>
        <ecNumber evidence="7">6.1.1.17</ecNumber>
    </recommendedName>
    <alternativeName>
        <fullName evidence="7">Glutamyl-tRNA synthetase</fullName>
        <shortName evidence="7">GluRS</shortName>
    </alternativeName>
</protein>
<comment type="subunit">
    <text evidence="7">Monomer.</text>
</comment>
<proteinExistence type="inferred from homology"/>
<keyword evidence="7" id="KW-0479">Metal-binding</keyword>
<accession>A0A1F7YX87</accession>
<evidence type="ECO:0000256" key="3">
    <source>
        <dbReference type="ARBA" id="ARBA00022741"/>
    </source>
</evidence>
<dbReference type="NCBIfam" id="TIGR00464">
    <property type="entry name" value="gltX_bact"/>
    <property type="match status" value="1"/>
</dbReference>
<feature type="binding site" evidence="7">
    <location>
        <position position="124"/>
    </location>
    <ligand>
        <name>Zn(2+)</name>
        <dbReference type="ChEBI" id="CHEBI:29105"/>
    </ligand>
</feature>
<keyword evidence="6 7" id="KW-0030">Aminoacyl-tRNA synthetase</keyword>
<comment type="catalytic activity">
    <reaction evidence="7">
        <text>tRNA(Glu) + L-glutamate + ATP = L-glutamyl-tRNA(Glu) + AMP + diphosphate</text>
        <dbReference type="Rhea" id="RHEA:23540"/>
        <dbReference type="Rhea" id="RHEA-COMP:9663"/>
        <dbReference type="Rhea" id="RHEA-COMP:9680"/>
        <dbReference type="ChEBI" id="CHEBI:29985"/>
        <dbReference type="ChEBI" id="CHEBI:30616"/>
        <dbReference type="ChEBI" id="CHEBI:33019"/>
        <dbReference type="ChEBI" id="CHEBI:78442"/>
        <dbReference type="ChEBI" id="CHEBI:78520"/>
        <dbReference type="ChEBI" id="CHEBI:456215"/>
        <dbReference type="EC" id="6.1.1.17"/>
    </reaction>
</comment>
<keyword evidence="7" id="KW-0963">Cytoplasm</keyword>
<dbReference type="GO" id="GO:0004818">
    <property type="term" value="F:glutamate-tRNA ligase activity"/>
    <property type="evidence" value="ECO:0007669"/>
    <property type="project" value="UniProtKB-UniRule"/>
</dbReference>
<dbReference type="Gene3D" id="1.10.10.350">
    <property type="match status" value="1"/>
</dbReference>
<dbReference type="InterPro" id="IPR014729">
    <property type="entry name" value="Rossmann-like_a/b/a_fold"/>
</dbReference>
<evidence type="ECO:0000256" key="4">
    <source>
        <dbReference type="ARBA" id="ARBA00022840"/>
    </source>
</evidence>
<keyword evidence="4 7" id="KW-0067">ATP-binding</keyword>
<feature type="short sequence motif" description="'KMSKS' region" evidence="7">
    <location>
        <begin position="232"/>
        <end position="236"/>
    </location>
</feature>
<dbReference type="InterPro" id="IPR049940">
    <property type="entry name" value="GluQ/Sye"/>
</dbReference>
<name>A0A1F7YX87_9BACT</name>
<dbReference type="EC" id="6.1.1.17" evidence="7"/>
<keyword evidence="2 7" id="KW-0436">Ligase</keyword>
<evidence type="ECO:0000313" key="10">
    <source>
        <dbReference type="EMBL" id="OGM31539.1"/>
    </source>
</evidence>
<dbReference type="AlphaFoldDB" id="A0A1F7YX87"/>
<evidence type="ECO:0000259" key="9">
    <source>
        <dbReference type="Pfam" id="PF19269"/>
    </source>
</evidence>
<dbReference type="GO" id="GO:0006424">
    <property type="term" value="P:glutamyl-tRNA aminoacylation"/>
    <property type="evidence" value="ECO:0007669"/>
    <property type="project" value="UniProtKB-UniRule"/>
</dbReference>
<dbReference type="InterPro" id="IPR004527">
    <property type="entry name" value="Glu-tRNA-ligase_bac/mito"/>
</dbReference>
<evidence type="ECO:0000256" key="2">
    <source>
        <dbReference type="ARBA" id="ARBA00022598"/>
    </source>
</evidence>
<comment type="function">
    <text evidence="7">Catalyzes the attachment of glutamate to tRNA(Glu) in a two-step reaction: glutamate is first activated by ATP to form Glu-AMP and then transferred to the acceptor end of tRNA(Glu).</text>
</comment>
<feature type="short sequence motif" description="'HIGH' region" evidence="7">
    <location>
        <begin position="16"/>
        <end position="26"/>
    </location>
</feature>
<dbReference type="CDD" id="cd00808">
    <property type="entry name" value="GluRS_core"/>
    <property type="match status" value="1"/>
</dbReference>
<dbReference type="InterPro" id="IPR033910">
    <property type="entry name" value="GluRS_core"/>
</dbReference>